<gene>
    <name evidence="1" type="ORF">E1292_30890</name>
</gene>
<reference evidence="1 2" key="1">
    <citation type="submission" date="2019-03" db="EMBL/GenBank/DDBJ databases">
        <title>Draft genome sequences of novel Actinobacteria.</title>
        <authorList>
            <person name="Sahin N."/>
            <person name="Ay H."/>
            <person name="Saygin H."/>
        </authorList>
    </citation>
    <scope>NUCLEOTIDE SEQUENCE [LARGE SCALE GENOMIC DNA]</scope>
    <source>
        <strain evidence="1 2">KC310</strain>
    </source>
</reference>
<organism evidence="1 2">
    <name type="scientific">Nonomuraea deserti</name>
    <dbReference type="NCBI Taxonomy" id="1848322"/>
    <lineage>
        <taxon>Bacteria</taxon>
        <taxon>Bacillati</taxon>
        <taxon>Actinomycetota</taxon>
        <taxon>Actinomycetes</taxon>
        <taxon>Streptosporangiales</taxon>
        <taxon>Streptosporangiaceae</taxon>
        <taxon>Nonomuraea</taxon>
    </lineage>
</organism>
<keyword evidence="2" id="KW-1185">Reference proteome</keyword>
<dbReference type="RefSeq" id="WP_132599278.1">
    <property type="nucleotide sequence ID" value="NZ_SMKO01000107.1"/>
</dbReference>
<evidence type="ECO:0000313" key="1">
    <source>
        <dbReference type="EMBL" id="TDC99719.1"/>
    </source>
</evidence>
<accession>A0A4R4VIQ5</accession>
<evidence type="ECO:0000313" key="2">
    <source>
        <dbReference type="Proteomes" id="UP000295258"/>
    </source>
</evidence>
<dbReference type="Proteomes" id="UP000295258">
    <property type="component" value="Unassembled WGS sequence"/>
</dbReference>
<proteinExistence type="predicted"/>
<dbReference type="EMBL" id="SMKO01000107">
    <property type="protein sequence ID" value="TDC99719.1"/>
    <property type="molecule type" value="Genomic_DNA"/>
</dbReference>
<protein>
    <submittedName>
        <fullName evidence="1">Uncharacterized protein</fullName>
    </submittedName>
</protein>
<sequence length="104" mass="11439">MTICLGQTAEGELFFRHRDGSSQKAIPGRVHSAPLTQDRFYISAYGARMPAGVGLYDLDTGKSGYLGIQGEGNSIRLPSTDRTGRLLSYTLKDDLYLVDLARIR</sequence>
<dbReference type="AlphaFoldDB" id="A0A4R4VIQ5"/>
<name>A0A4R4VIQ5_9ACTN</name>
<comment type="caution">
    <text evidence="1">The sequence shown here is derived from an EMBL/GenBank/DDBJ whole genome shotgun (WGS) entry which is preliminary data.</text>
</comment>